<dbReference type="EMBL" id="KV426217">
    <property type="protein sequence ID" value="KZV84603.1"/>
    <property type="molecule type" value="Genomic_DNA"/>
</dbReference>
<evidence type="ECO:0000256" key="4">
    <source>
        <dbReference type="ARBA" id="ARBA00023002"/>
    </source>
</evidence>
<evidence type="ECO:0000256" key="2">
    <source>
        <dbReference type="ARBA" id="ARBA00022723"/>
    </source>
</evidence>
<dbReference type="PANTHER" id="PTHR46030">
    <property type="entry name" value="ALPHA-KETOGLUTARATE-DEPENDENT DIOXYGENASE ALKB HOMOLOG 6"/>
    <property type="match status" value="1"/>
</dbReference>
<gene>
    <name evidence="8" type="ORF">EXIGLDRAFT_842051</name>
</gene>
<evidence type="ECO:0000256" key="6">
    <source>
        <dbReference type="SAM" id="MobiDB-lite"/>
    </source>
</evidence>
<evidence type="ECO:0000313" key="8">
    <source>
        <dbReference type="EMBL" id="KZV84603.1"/>
    </source>
</evidence>
<dbReference type="InterPro" id="IPR037151">
    <property type="entry name" value="AlkB-like_sf"/>
</dbReference>
<evidence type="ECO:0000313" key="9">
    <source>
        <dbReference type="Proteomes" id="UP000077266"/>
    </source>
</evidence>
<feature type="region of interest" description="Disordered" evidence="6">
    <location>
        <begin position="104"/>
        <end position="164"/>
    </location>
</feature>
<dbReference type="GO" id="GO:0051213">
    <property type="term" value="F:dioxygenase activity"/>
    <property type="evidence" value="ECO:0007669"/>
    <property type="project" value="UniProtKB-KW"/>
</dbReference>
<dbReference type="OrthoDB" id="412814at2759"/>
<dbReference type="AlphaFoldDB" id="A0A165DID1"/>
<comment type="similarity">
    <text evidence="1">Belongs to the alkB family.</text>
</comment>
<dbReference type="Gene3D" id="2.60.120.590">
    <property type="entry name" value="Alpha-ketoglutarate-dependent dioxygenase AlkB-like"/>
    <property type="match status" value="1"/>
</dbReference>
<reference evidence="8 9" key="1">
    <citation type="journal article" date="2016" name="Mol. Biol. Evol.">
        <title>Comparative Genomics of Early-Diverging Mushroom-Forming Fungi Provides Insights into the Origins of Lignocellulose Decay Capabilities.</title>
        <authorList>
            <person name="Nagy L.G."/>
            <person name="Riley R."/>
            <person name="Tritt A."/>
            <person name="Adam C."/>
            <person name="Daum C."/>
            <person name="Floudas D."/>
            <person name="Sun H."/>
            <person name="Yadav J.S."/>
            <person name="Pangilinan J."/>
            <person name="Larsson K.H."/>
            <person name="Matsuura K."/>
            <person name="Barry K."/>
            <person name="Labutti K."/>
            <person name="Kuo R."/>
            <person name="Ohm R.A."/>
            <person name="Bhattacharya S.S."/>
            <person name="Shirouzu T."/>
            <person name="Yoshinaga Y."/>
            <person name="Martin F.M."/>
            <person name="Grigoriev I.V."/>
            <person name="Hibbett D.S."/>
        </authorList>
    </citation>
    <scope>NUCLEOTIDE SEQUENCE [LARGE SCALE GENOMIC DNA]</scope>
    <source>
        <strain evidence="8 9">HHB12029</strain>
    </source>
</reference>
<dbReference type="Pfam" id="PF13532">
    <property type="entry name" value="2OG-FeII_Oxy_2"/>
    <property type="match status" value="1"/>
</dbReference>
<protein>
    <recommendedName>
        <fullName evidence="7">Alpha-ketoglutarate-dependent dioxygenase AlkB-like domain-containing protein</fullName>
    </recommendedName>
</protein>
<dbReference type="PANTHER" id="PTHR46030:SF1">
    <property type="entry name" value="ALPHA-KETOGLUTARATE-DEPENDENT DIOXYGENASE ALKB HOMOLOG 6"/>
    <property type="match status" value="1"/>
</dbReference>
<accession>A0A165DID1</accession>
<dbReference type="GO" id="GO:0005634">
    <property type="term" value="C:nucleus"/>
    <property type="evidence" value="ECO:0007669"/>
    <property type="project" value="TreeGrafter"/>
</dbReference>
<evidence type="ECO:0000256" key="3">
    <source>
        <dbReference type="ARBA" id="ARBA00022964"/>
    </source>
</evidence>
<keyword evidence="3" id="KW-0223">Dioxygenase</keyword>
<proteinExistence type="inferred from homology"/>
<dbReference type="InterPro" id="IPR032862">
    <property type="entry name" value="ALKBH6"/>
</dbReference>
<organism evidence="8 9">
    <name type="scientific">Exidia glandulosa HHB12029</name>
    <dbReference type="NCBI Taxonomy" id="1314781"/>
    <lineage>
        <taxon>Eukaryota</taxon>
        <taxon>Fungi</taxon>
        <taxon>Dikarya</taxon>
        <taxon>Basidiomycota</taxon>
        <taxon>Agaricomycotina</taxon>
        <taxon>Agaricomycetes</taxon>
        <taxon>Auriculariales</taxon>
        <taxon>Exidiaceae</taxon>
        <taxon>Exidia</taxon>
    </lineage>
</organism>
<dbReference type="Proteomes" id="UP000077266">
    <property type="component" value="Unassembled WGS sequence"/>
</dbReference>
<evidence type="ECO:0000256" key="5">
    <source>
        <dbReference type="ARBA" id="ARBA00023004"/>
    </source>
</evidence>
<dbReference type="InParanoid" id="A0A165DID1"/>
<keyword evidence="9" id="KW-1185">Reference proteome</keyword>
<dbReference type="InterPro" id="IPR027450">
    <property type="entry name" value="AlkB-like"/>
</dbReference>
<feature type="compositionally biased region" description="Low complexity" evidence="6">
    <location>
        <begin position="114"/>
        <end position="141"/>
    </location>
</feature>
<sequence length="164" mass="17907">MSRTLENWRLQIWGGIIKNGVLVGQKLPDWLDRFPDLVTRLRDTGAFKSAKHGQPNHVIVNEYLAGQGLMPHEDGPAYQPVVGTISLGSHAVFNYYKYADASTDDNASTRHRTTTTQAAQSTVHPSSRSSSNRAVSSSPAHRSTPDISTASRSVRRTFSVGTTA</sequence>
<name>A0A165DID1_EXIGL</name>
<keyword evidence="5" id="KW-0408">Iron</keyword>
<keyword evidence="2" id="KW-0479">Metal-binding</keyword>
<dbReference type="SUPFAM" id="SSF51197">
    <property type="entry name" value="Clavaminate synthase-like"/>
    <property type="match status" value="1"/>
</dbReference>
<keyword evidence="4" id="KW-0560">Oxidoreductase</keyword>
<evidence type="ECO:0000259" key="7">
    <source>
        <dbReference type="Pfam" id="PF13532"/>
    </source>
</evidence>
<feature type="domain" description="Alpha-ketoglutarate-dependent dioxygenase AlkB-like" evidence="7">
    <location>
        <begin position="24"/>
        <end position="98"/>
    </location>
</feature>
<evidence type="ECO:0000256" key="1">
    <source>
        <dbReference type="ARBA" id="ARBA00007879"/>
    </source>
</evidence>
<dbReference type="GO" id="GO:0046872">
    <property type="term" value="F:metal ion binding"/>
    <property type="evidence" value="ECO:0007669"/>
    <property type="project" value="UniProtKB-KW"/>
</dbReference>